<protein>
    <submittedName>
        <fullName evidence="1">Uncharacterized protein</fullName>
    </submittedName>
</protein>
<organism evidence="1">
    <name type="scientific">Medicago truncatula</name>
    <name type="common">Barrel medic</name>
    <name type="synonym">Medicago tribuloides</name>
    <dbReference type="NCBI Taxonomy" id="3880"/>
    <lineage>
        <taxon>Eukaryota</taxon>
        <taxon>Viridiplantae</taxon>
        <taxon>Streptophyta</taxon>
        <taxon>Embryophyta</taxon>
        <taxon>Tracheophyta</taxon>
        <taxon>Spermatophyta</taxon>
        <taxon>Magnoliopsida</taxon>
        <taxon>eudicotyledons</taxon>
        <taxon>Gunneridae</taxon>
        <taxon>Pentapetalae</taxon>
        <taxon>rosids</taxon>
        <taxon>fabids</taxon>
        <taxon>Fabales</taxon>
        <taxon>Fabaceae</taxon>
        <taxon>Papilionoideae</taxon>
        <taxon>50 kb inversion clade</taxon>
        <taxon>NPAAA clade</taxon>
        <taxon>Hologalegina</taxon>
        <taxon>IRL clade</taxon>
        <taxon>Trifolieae</taxon>
        <taxon>Medicago</taxon>
    </lineage>
</organism>
<sequence>MCMPKKCSSLTSNGEIVCITMSRLNWTLCDICRSISPTCSQLPNTMPMDGNIVVDLITNFDYHCIIFPGIKSGSRKLPINCDNCFA</sequence>
<name>I3SXP6_MEDTR</name>
<proteinExistence type="evidence at transcript level"/>
<evidence type="ECO:0000313" key="1">
    <source>
        <dbReference type="EMBL" id="AFK45038.1"/>
    </source>
</evidence>
<accession>I3SXP6</accession>
<dbReference type="AlphaFoldDB" id="I3SXP6"/>
<reference evidence="1" key="1">
    <citation type="submission" date="2012-05" db="EMBL/GenBank/DDBJ databases">
        <authorList>
            <person name="Krishnakumar V."/>
            <person name="Cheung F."/>
            <person name="Xiao Y."/>
            <person name="Chan A."/>
            <person name="Moskal W.A."/>
            <person name="Town C.D."/>
        </authorList>
    </citation>
    <scope>NUCLEOTIDE SEQUENCE</scope>
</reference>
<dbReference type="EMBL" id="BT145244">
    <property type="protein sequence ID" value="AFK45038.1"/>
    <property type="molecule type" value="mRNA"/>
</dbReference>